<dbReference type="Gene3D" id="1.20.1070.10">
    <property type="entry name" value="Rhodopsin 7-helix transmembrane proteins"/>
    <property type="match status" value="1"/>
</dbReference>
<dbReference type="PROSITE" id="PS50262">
    <property type="entry name" value="G_PROTEIN_RECEP_F1_2"/>
    <property type="match status" value="1"/>
</dbReference>
<accession>A0A9Q1CHP3</accession>
<dbReference type="CDD" id="cd00637">
    <property type="entry name" value="7tm_classA_rhodopsin-like"/>
    <property type="match status" value="1"/>
</dbReference>
<evidence type="ECO:0000313" key="10">
    <source>
        <dbReference type="EMBL" id="KAJ8044933.1"/>
    </source>
</evidence>
<evidence type="ECO:0000256" key="3">
    <source>
        <dbReference type="ARBA" id="ARBA00022989"/>
    </source>
</evidence>
<dbReference type="GO" id="GO:0004930">
    <property type="term" value="F:G protein-coupled receptor activity"/>
    <property type="evidence" value="ECO:0007669"/>
    <property type="project" value="UniProtKB-KW"/>
</dbReference>
<dbReference type="PANTHER" id="PTHR24243">
    <property type="entry name" value="G-PROTEIN COUPLED RECEPTOR"/>
    <property type="match status" value="1"/>
</dbReference>
<evidence type="ECO:0000256" key="5">
    <source>
        <dbReference type="ARBA" id="ARBA00023136"/>
    </source>
</evidence>
<protein>
    <submittedName>
        <fullName evidence="10">G-protein coupled receptor 12</fullName>
    </submittedName>
</protein>
<sequence length="214" mass="24588">MVLFVIWIYNIMFGLLPVFIPNNDTDDVWVCRAESYGNEQDVITLIVAGFVPAYFLLMSGLYLVMLRKATNQIKKHRTLTNGDYGKNLIKEARSRRRGLVTMAMLVGAFGLCFLPSSFQFVYEVYATYTLKQLIIVQTFCEYPVFVSSMINPVIYGLRNKNFRKAMKAVVVRCVRCRQKPQRTDTISHELGRCKIHLKLREATSNLSTSWSQCA</sequence>
<evidence type="ECO:0000256" key="4">
    <source>
        <dbReference type="ARBA" id="ARBA00023040"/>
    </source>
</evidence>
<evidence type="ECO:0000256" key="6">
    <source>
        <dbReference type="ARBA" id="ARBA00023170"/>
    </source>
</evidence>
<name>A0A9Q1CHP3_HOLLE</name>
<dbReference type="SUPFAM" id="SSF81321">
    <property type="entry name" value="Family A G protein-coupled receptor-like"/>
    <property type="match status" value="1"/>
</dbReference>
<comment type="caution">
    <text evidence="10">The sequence shown here is derived from an EMBL/GenBank/DDBJ whole genome shotgun (WGS) entry which is preliminary data.</text>
</comment>
<reference evidence="10" key="1">
    <citation type="submission" date="2021-10" db="EMBL/GenBank/DDBJ databases">
        <title>Tropical sea cucumber genome reveals ecological adaptation and Cuvierian tubules defense mechanism.</title>
        <authorList>
            <person name="Chen T."/>
        </authorList>
    </citation>
    <scope>NUCLEOTIDE SEQUENCE</scope>
    <source>
        <strain evidence="10">Nanhai2018</strain>
        <tissue evidence="10">Muscle</tissue>
    </source>
</reference>
<evidence type="ECO:0000256" key="8">
    <source>
        <dbReference type="SAM" id="Phobius"/>
    </source>
</evidence>
<keyword evidence="11" id="KW-1185">Reference proteome</keyword>
<keyword evidence="4" id="KW-0297">G-protein coupled receptor</keyword>
<dbReference type="GO" id="GO:0005886">
    <property type="term" value="C:plasma membrane"/>
    <property type="evidence" value="ECO:0007669"/>
    <property type="project" value="TreeGrafter"/>
</dbReference>
<feature type="transmembrane region" description="Helical" evidence="8">
    <location>
        <begin position="42"/>
        <end position="65"/>
    </location>
</feature>
<feature type="transmembrane region" description="Helical" evidence="8">
    <location>
        <begin position="5"/>
        <end position="22"/>
    </location>
</feature>
<evidence type="ECO:0000313" key="11">
    <source>
        <dbReference type="Proteomes" id="UP001152320"/>
    </source>
</evidence>
<evidence type="ECO:0000259" key="9">
    <source>
        <dbReference type="PROSITE" id="PS50262"/>
    </source>
</evidence>
<dbReference type="EMBL" id="JAIZAY010000003">
    <property type="protein sequence ID" value="KAJ8044933.1"/>
    <property type="molecule type" value="Genomic_DNA"/>
</dbReference>
<feature type="transmembrane region" description="Helical" evidence="8">
    <location>
        <begin position="134"/>
        <end position="157"/>
    </location>
</feature>
<comment type="subcellular location">
    <subcellularLocation>
        <location evidence="1">Membrane</location>
        <topology evidence="1">Multi-pass membrane protein</topology>
    </subcellularLocation>
</comment>
<evidence type="ECO:0000256" key="7">
    <source>
        <dbReference type="ARBA" id="ARBA00023224"/>
    </source>
</evidence>
<organism evidence="10 11">
    <name type="scientific">Holothuria leucospilota</name>
    <name type="common">Black long sea cucumber</name>
    <name type="synonym">Mertensiothuria leucospilota</name>
    <dbReference type="NCBI Taxonomy" id="206669"/>
    <lineage>
        <taxon>Eukaryota</taxon>
        <taxon>Metazoa</taxon>
        <taxon>Echinodermata</taxon>
        <taxon>Eleutherozoa</taxon>
        <taxon>Echinozoa</taxon>
        <taxon>Holothuroidea</taxon>
        <taxon>Aspidochirotacea</taxon>
        <taxon>Aspidochirotida</taxon>
        <taxon>Holothuriidae</taxon>
        <taxon>Holothuria</taxon>
    </lineage>
</organism>
<dbReference type="InterPro" id="IPR017452">
    <property type="entry name" value="GPCR_Rhodpsn_7TM"/>
</dbReference>
<keyword evidence="6 10" id="KW-0675">Receptor</keyword>
<keyword evidence="3 8" id="KW-1133">Transmembrane helix</keyword>
<keyword evidence="2 8" id="KW-0812">Transmembrane</keyword>
<dbReference type="InterPro" id="IPR000276">
    <property type="entry name" value="GPCR_Rhodpsn"/>
</dbReference>
<dbReference type="Pfam" id="PF00001">
    <property type="entry name" value="7tm_1"/>
    <property type="match status" value="1"/>
</dbReference>
<dbReference type="AlphaFoldDB" id="A0A9Q1CHP3"/>
<dbReference type="OrthoDB" id="10042731at2759"/>
<keyword evidence="5 8" id="KW-0472">Membrane</keyword>
<feature type="transmembrane region" description="Helical" evidence="8">
    <location>
        <begin position="99"/>
        <end position="122"/>
    </location>
</feature>
<feature type="domain" description="G-protein coupled receptors family 1 profile" evidence="9">
    <location>
        <begin position="1"/>
        <end position="155"/>
    </location>
</feature>
<keyword evidence="7" id="KW-0807">Transducer</keyword>
<evidence type="ECO:0000256" key="1">
    <source>
        <dbReference type="ARBA" id="ARBA00004141"/>
    </source>
</evidence>
<evidence type="ECO:0000256" key="2">
    <source>
        <dbReference type="ARBA" id="ARBA00022692"/>
    </source>
</evidence>
<dbReference type="Proteomes" id="UP001152320">
    <property type="component" value="Chromosome 3"/>
</dbReference>
<dbReference type="PANTHER" id="PTHR24243:SF224">
    <property type="entry name" value="G-PROTEIN COUPLED RECEPTOR 19-RELATED"/>
    <property type="match status" value="1"/>
</dbReference>
<gene>
    <name evidence="10" type="ORF">HOLleu_07832</name>
</gene>
<proteinExistence type="predicted"/>